<keyword evidence="2" id="KW-1185">Reference proteome</keyword>
<evidence type="ECO:0000313" key="2">
    <source>
        <dbReference type="Proteomes" id="UP001057402"/>
    </source>
</evidence>
<evidence type="ECO:0000313" key="1">
    <source>
        <dbReference type="EMBL" id="KAI4388141.1"/>
    </source>
</evidence>
<dbReference type="Proteomes" id="UP001057402">
    <property type="component" value="Chromosome 1"/>
</dbReference>
<comment type="caution">
    <text evidence="1">The sequence shown here is derived from an EMBL/GenBank/DDBJ whole genome shotgun (WGS) entry which is preliminary data.</text>
</comment>
<reference evidence="2" key="1">
    <citation type="journal article" date="2023" name="Front. Plant Sci.">
        <title>Chromosomal-level genome assembly of Melastoma candidum provides insights into trichome evolution.</title>
        <authorList>
            <person name="Zhong Y."/>
            <person name="Wu W."/>
            <person name="Sun C."/>
            <person name="Zou P."/>
            <person name="Liu Y."/>
            <person name="Dai S."/>
            <person name="Zhou R."/>
        </authorList>
    </citation>
    <scope>NUCLEOTIDE SEQUENCE [LARGE SCALE GENOMIC DNA]</scope>
</reference>
<gene>
    <name evidence="1" type="ORF">MLD38_000499</name>
</gene>
<dbReference type="EMBL" id="CM042880">
    <property type="protein sequence ID" value="KAI4388141.1"/>
    <property type="molecule type" value="Genomic_DNA"/>
</dbReference>
<accession>A0ACB9S9L6</accession>
<protein>
    <submittedName>
        <fullName evidence="1">Uncharacterized protein</fullName>
    </submittedName>
</protein>
<name>A0ACB9S9L6_9MYRT</name>
<proteinExistence type="predicted"/>
<organism evidence="1 2">
    <name type="scientific">Melastoma candidum</name>
    <dbReference type="NCBI Taxonomy" id="119954"/>
    <lineage>
        <taxon>Eukaryota</taxon>
        <taxon>Viridiplantae</taxon>
        <taxon>Streptophyta</taxon>
        <taxon>Embryophyta</taxon>
        <taxon>Tracheophyta</taxon>
        <taxon>Spermatophyta</taxon>
        <taxon>Magnoliopsida</taxon>
        <taxon>eudicotyledons</taxon>
        <taxon>Gunneridae</taxon>
        <taxon>Pentapetalae</taxon>
        <taxon>rosids</taxon>
        <taxon>malvids</taxon>
        <taxon>Myrtales</taxon>
        <taxon>Melastomataceae</taxon>
        <taxon>Melastomatoideae</taxon>
        <taxon>Melastomateae</taxon>
        <taxon>Melastoma</taxon>
    </lineage>
</organism>
<sequence>MLMRKLIISFIHNPTTQHNTTHALSFPPLFLADLPPPPPPYLRFFLFFFLFCFLERKQERGRWGERIALSVISGGVVD</sequence>